<dbReference type="InterPro" id="IPR024077">
    <property type="entry name" value="Neurolysin/TOP_dom2"/>
</dbReference>
<dbReference type="Proteomes" id="UP000737171">
    <property type="component" value="Unassembled WGS sequence"/>
</dbReference>
<evidence type="ECO:0000313" key="10">
    <source>
        <dbReference type="EMBL" id="NRF69920.1"/>
    </source>
</evidence>
<proteinExistence type="inferred from homology"/>
<dbReference type="Gene3D" id="1.10.1370.10">
    <property type="entry name" value="Neurolysin, domain 3"/>
    <property type="match status" value="1"/>
</dbReference>
<evidence type="ECO:0000256" key="1">
    <source>
        <dbReference type="ARBA" id="ARBA00006040"/>
    </source>
</evidence>
<organism evidence="10 11">
    <name type="scientific">Pseudaquabacterium terrae</name>
    <dbReference type="NCBI Taxonomy" id="2732868"/>
    <lineage>
        <taxon>Bacteria</taxon>
        <taxon>Pseudomonadati</taxon>
        <taxon>Pseudomonadota</taxon>
        <taxon>Betaproteobacteria</taxon>
        <taxon>Burkholderiales</taxon>
        <taxon>Sphaerotilaceae</taxon>
        <taxon>Pseudaquabacterium</taxon>
    </lineage>
</organism>
<comment type="caution">
    <text evidence="10">The sequence shown here is derived from an EMBL/GenBank/DDBJ whole genome shotgun (WGS) entry which is preliminary data.</text>
</comment>
<gene>
    <name evidence="10" type="ORF">HLB44_23215</name>
</gene>
<evidence type="ECO:0000256" key="5">
    <source>
        <dbReference type="ARBA" id="ARBA00022833"/>
    </source>
</evidence>
<dbReference type="InterPro" id="IPR024079">
    <property type="entry name" value="MetalloPept_cat_dom_sf"/>
</dbReference>
<dbReference type="SUPFAM" id="SSF55486">
    <property type="entry name" value="Metalloproteases ('zincins'), catalytic domain"/>
    <property type="match status" value="1"/>
</dbReference>
<dbReference type="PANTHER" id="PTHR11804:SF84">
    <property type="entry name" value="SACCHAROLYSIN"/>
    <property type="match status" value="1"/>
</dbReference>
<keyword evidence="5 7" id="KW-0862">Zinc</keyword>
<evidence type="ECO:0000313" key="11">
    <source>
        <dbReference type="Proteomes" id="UP000737171"/>
    </source>
</evidence>
<comment type="cofactor">
    <cofactor evidence="7">
        <name>Zn(2+)</name>
        <dbReference type="ChEBI" id="CHEBI:29105"/>
    </cofactor>
    <text evidence="7">Binds 1 zinc ion.</text>
</comment>
<dbReference type="InterPro" id="IPR045090">
    <property type="entry name" value="Pept_M3A_M3B"/>
</dbReference>
<dbReference type="Pfam" id="PF01432">
    <property type="entry name" value="Peptidase_M3"/>
    <property type="match status" value="1"/>
</dbReference>
<dbReference type="InterPro" id="IPR001567">
    <property type="entry name" value="Pept_M3A_M3B_dom"/>
</dbReference>
<keyword evidence="4 7" id="KW-0378">Hydrolase</keyword>
<evidence type="ECO:0000256" key="8">
    <source>
        <dbReference type="SAM" id="SignalP"/>
    </source>
</evidence>
<keyword evidence="3 7" id="KW-0479">Metal-binding</keyword>
<accession>A0ABX2EMR2</accession>
<sequence>MHPVMAAAAALLGSAAIAAAPQAPGPAFPTFKTAADLKAACDRGLDTATAALRQLESRPADGGWLAAYDRFNGQLEDLGYPLQFLSAVHPDKPVRDASEACEQRWTEFQSSLGQNEKLFKAARELKPRDAIDRELLKTTLEGFEDAGVALPPAQRERAKALNDRIAALGLEFDRNVRDAAVQVAFTEAELKGVPEAVWKNAKRDPEGRLLLGVDYPTYHPVLQLADSTSARERIWRAKVNEGGEANLKLLAEITRLRKEYASLFGAASWADFVVRRRMAESVPKAQAFLAEVKAAVEERERRELDELRRAKAEHLGQPLDAVRMERWDVPFYTERARKARYSVDQEAFRPYFPPQESLLFCFRLIEKLMGVRYERVPGVTLWHPEAQTWRVLDAKTNKPLATLWLDLYPREGKYNHAAVWSMRSGSTAARRTPQAALVVNFDRQGLTLDELETLLHELGHAVHNNLSATRYGQQAGTSTKRDFVEAPSQMLEDWVYDKQVLKLFGEVCPNCKPVPDKMIEQAKAARDYAKGIQQSRQHLFASYDLALYSGEPRDPMALWAQMEGATPLGHVKGTMFPAGFSHIATNYSAGYYGYLWSLVVAMDMRTAFDGGKRLDPQVGRRYRDKVLGNGSQLPPAALVKEFLGRDFNSKAFFEDLKK</sequence>
<protein>
    <submittedName>
        <fullName evidence="10">Zn-dependent oligopeptidase</fullName>
    </submittedName>
</protein>
<dbReference type="Gene3D" id="1.10.1370.40">
    <property type="match status" value="1"/>
</dbReference>
<reference evidence="10 11" key="1">
    <citation type="submission" date="2020-05" db="EMBL/GenBank/DDBJ databases">
        <title>Aquincola sp. isolate from soil.</title>
        <authorList>
            <person name="Han J."/>
            <person name="Kim D.-U."/>
        </authorList>
    </citation>
    <scope>NUCLEOTIDE SEQUENCE [LARGE SCALE GENOMIC DNA]</scope>
    <source>
        <strain evidence="10 11">S2</strain>
    </source>
</reference>
<evidence type="ECO:0000256" key="3">
    <source>
        <dbReference type="ARBA" id="ARBA00022723"/>
    </source>
</evidence>
<feature type="chain" id="PRO_5047386799" evidence="8">
    <location>
        <begin position="19"/>
        <end position="658"/>
    </location>
</feature>
<feature type="signal peptide" evidence="8">
    <location>
        <begin position="1"/>
        <end position="18"/>
    </location>
</feature>
<keyword evidence="11" id="KW-1185">Reference proteome</keyword>
<evidence type="ECO:0000256" key="2">
    <source>
        <dbReference type="ARBA" id="ARBA00022670"/>
    </source>
</evidence>
<evidence type="ECO:0000256" key="6">
    <source>
        <dbReference type="ARBA" id="ARBA00023049"/>
    </source>
</evidence>
<name>A0ABX2EMR2_9BURK</name>
<evidence type="ECO:0000259" key="9">
    <source>
        <dbReference type="Pfam" id="PF01432"/>
    </source>
</evidence>
<comment type="similarity">
    <text evidence="1 7">Belongs to the peptidase M3 family.</text>
</comment>
<keyword evidence="8" id="KW-0732">Signal</keyword>
<dbReference type="CDD" id="cd06455">
    <property type="entry name" value="M3A_TOP"/>
    <property type="match status" value="1"/>
</dbReference>
<dbReference type="Gene3D" id="3.40.390.10">
    <property type="entry name" value="Collagenase (Catalytic Domain)"/>
    <property type="match status" value="1"/>
</dbReference>
<keyword evidence="2 7" id="KW-0645">Protease</keyword>
<keyword evidence="6 7" id="KW-0482">Metalloprotease</keyword>
<evidence type="ECO:0000256" key="7">
    <source>
        <dbReference type="RuleBase" id="RU003435"/>
    </source>
</evidence>
<feature type="domain" description="Peptidase M3A/M3B catalytic" evidence="9">
    <location>
        <begin position="224"/>
        <end position="655"/>
    </location>
</feature>
<evidence type="ECO:0000256" key="4">
    <source>
        <dbReference type="ARBA" id="ARBA00022801"/>
    </source>
</evidence>
<dbReference type="PANTHER" id="PTHR11804">
    <property type="entry name" value="PROTEASE M3 THIMET OLIGOPEPTIDASE-RELATED"/>
    <property type="match status" value="1"/>
</dbReference>
<dbReference type="EMBL" id="JABRWJ010000007">
    <property type="protein sequence ID" value="NRF69920.1"/>
    <property type="molecule type" value="Genomic_DNA"/>
</dbReference>